<protein>
    <submittedName>
        <fullName evidence="2">Uncharacterized protein</fullName>
    </submittedName>
</protein>
<reference evidence="2" key="2">
    <citation type="journal article" date="2015" name="Fish Shellfish Immunol.">
        <title>Early steps in the European eel (Anguilla anguilla)-Vibrio vulnificus interaction in the gills: Role of the RtxA13 toxin.</title>
        <authorList>
            <person name="Callol A."/>
            <person name="Pajuelo D."/>
            <person name="Ebbesson L."/>
            <person name="Teles M."/>
            <person name="MacKenzie S."/>
            <person name="Amaro C."/>
        </authorList>
    </citation>
    <scope>NUCLEOTIDE SEQUENCE</scope>
</reference>
<name>A0A0E9PAH1_ANGAN</name>
<feature type="transmembrane region" description="Helical" evidence="1">
    <location>
        <begin position="24"/>
        <end position="45"/>
    </location>
</feature>
<organism evidence="2">
    <name type="scientific">Anguilla anguilla</name>
    <name type="common">European freshwater eel</name>
    <name type="synonym">Muraena anguilla</name>
    <dbReference type="NCBI Taxonomy" id="7936"/>
    <lineage>
        <taxon>Eukaryota</taxon>
        <taxon>Metazoa</taxon>
        <taxon>Chordata</taxon>
        <taxon>Craniata</taxon>
        <taxon>Vertebrata</taxon>
        <taxon>Euteleostomi</taxon>
        <taxon>Actinopterygii</taxon>
        <taxon>Neopterygii</taxon>
        <taxon>Teleostei</taxon>
        <taxon>Anguilliformes</taxon>
        <taxon>Anguillidae</taxon>
        <taxon>Anguilla</taxon>
    </lineage>
</organism>
<dbReference type="EMBL" id="GBXM01107330">
    <property type="protein sequence ID" value="JAH01247.1"/>
    <property type="molecule type" value="Transcribed_RNA"/>
</dbReference>
<evidence type="ECO:0000313" key="2">
    <source>
        <dbReference type="EMBL" id="JAH01247.1"/>
    </source>
</evidence>
<reference evidence="2" key="1">
    <citation type="submission" date="2014-11" db="EMBL/GenBank/DDBJ databases">
        <authorList>
            <person name="Amaro Gonzalez C."/>
        </authorList>
    </citation>
    <scope>NUCLEOTIDE SEQUENCE</scope>
</reference>
<keyword evidence="1" id="KW-0472">Membrane</keyword>
<sequence>MKCYSIIFDGTHYSCAVGIRTGLAVMWLLGSLGVSQELLVCWIIIC</sequence>
<evidence type="ECO:0000256" key="1">
    <source>
        <dbReference type="SAM" id="Phobius"/>
    </source>
</evidence>
<dbReference type="AlphaFoldDB" id="A0A0E9PAH1"/>
<keyword evidence="1" id="KW-1133">Transmembrane helix</keyword>
<accession>A0A0E9PAH1</accession>
<keyword evidence="1" id="KW-0812">Transmembrane</keyword>
<proteinExistence type="predicted"/>